<sequence length="629" mass="66409">MSAALLIALLAKSSVVAGLGLGLSHLIARRAEDRVDVLRATVCILLALPLFMAFGPALSLALLPAAEQPLPPPALWSGDLHPVQGVTVSGSLLLPSLGQTLALAWSVGALIVAGRFAAGVWTLSRWTEAGRPVKSDAWTETLKPLTPAARPVLKTSDRIASPLSWGLHPGAVLIDPATLSRPQTAAAVMAHELAHIRRRDWLFLVLSRLTLAVFWFNPLVWLLHRDLIERSEEAADAVAVGQVDRHAYARALIGLAAAPGPLNTPLAATAMAGDGRSLKRRIATLMTDKTPVRRPAVILTAVAALAAVATPIAALELHSRGAEPTPAVFASPAASPAAQAAPSTAPKAAAEPAEARRGFFNLAALGFPPPVPPAPPAPPAPPSLIVPPAPPAPPSAPLAPLAPLGMIAPPAPPAPPVPPAPPAPPPAYSGQYTFSYNGRSWEELTPAERQDVEEARQAAVEAREAAMEARARATEQRARAADARARAEADRHNAEARRVQAESVRVSAEHARAMGEQARQIGLAHAAEGRRVAAEARANAMADARRARADARVNMRLGAENMRRGAEQLRQESRRLEDPAYRARQIRENAARGNTVTDAELQAAGRRMPGRAAEMERRADELEARSRDA</sequence>
<feature type="domain" description="Peptidase M56" evidence="4">
    <location>
        <begin position="99"/>
        <end position="285"/>
    </location>
</feature>
<proteinExistence type="predicted"/>
<dbReference type="RefSeq" id="WP_376866001.1">
    <property type="nucleotide sequence ID" value="NZ_JBHSLF010000001.1"/>
</dbReference>
<evidence type="ECO:0000256" key="1">
    <source>
        <dbReference type="SAM" id="Coils"/>
    </source>
</evidence>
<feature type="compositionally biased region" description="Basic and acidic residues" evidence="2">
    <location>
        <begin position="563"/>
        <end position="590"/>
    </location>
</feature>
<evidence type="ECO:0000259" key="4">
    <source>
        <dbReference type="Pfam" id="PF05569"/>
    </source>
</evidence>
<dbReference type="EMBL" id="JBHSLF010000001">
    <property type="protein sequence ID" value="MFC5342434.1"/>
    <property type="molecule type" value="Genomic_DNA"/>
</dbReference>
<feature type="transmembrane region" description="Helical" evidence="3">
    <location>
        <begin position="102"/>
        <end position="124"/>
    </location>
</feature>
<feature type="transmembrane region" description="Helical" evidence="3">
    <location>
        <begin position="6"/>
        <end position="28"/>
    </location>
</feature>
<feature type="transmembrane region" description="Helical" evidence="3">
    <location>
        <begin position="40"/>
        <end position="63"/>
    </location>
</feature>
<feature type="compositionally biased region" description="Basic and acidic residues" evidence="2">
    <location>
        <begin position="613"/>
        <end position="629"/>
    </location>
</feature>
<evidence type="ECO:0000313" key="6">
    <source>
        <dbReference type="Proteomes" id="UP001596152"/>
    </source>
</evidence>
<dbReference type="InterPro" id="IPR008756">
    <property type="entry name" value="Peptidase_M56"/>
</dbReference>
<feature type="coiled-coil region" evidence="1">
    <location>
        <begin position="452"/>
        <end position="504"/>
    </location>
</feature>
<feature type="transmembrane region" description="Helical" evidence="3">
    <location>
        <begin position="201"/>
        <end position="223"/>
    </location>
</feature>
<dbReference type="Proteomes" id="UP001596152">
    <property type="component" value="Unassembled WGS sequence"/>
</dbReference>
<dbReference type="PANTHER" id="PTHR34978:SF3">
    <property type="entry name" value="SLR0241 PROTEIN"/>
    <property type="match status" value="1"/>
</dbReference>
<keyword evidence="3" id="KW-0812">Transmembrane</keyword>
<name>A0ABW0FLR8_9CAUL</name>
<keyword evidence="3" id="KW-1133">Transmembrane helix</keyword>
<feature type="region of interest" description="Disordered" evidence="2">
    <location>
        <begin position="563"/>
        <end position="629"/>
    </location>
</feature>
<keyword evidence="3" id="KW-0472">Membrane</keyword>
<evidence type="ECO:0000256" key="2">
    <source>
        <dbReference type="SAM" id="MobiDB-lite"/>
    </source>
</evidence>
<gene>
    <name evidence="5" type="ORF">ACFPIE_00805</name>
</gene>
<dbReference type="CDD" id="cd07341">
    <property type="entry name" value="M56_BlaR1_MecR1_like"/>
    <property type="match status" value="1"/>
</dbReference>
<reference evidence="6" key="1">
    <citation type="journal article" date="2019" name="Int. J. Syst. Evol. Microbiol.">
        <title>The Global Catalogue of Microorganisms (GCM) 10K type strain sequencing project: providing services to taxonomists for standard genome sequencing and annotation.</title>
        <authorList>
            <consortium name="The Broad Institute Genomics Platform"/>
            <consortium name="The Broad Institute Genome Sequencing Center for Infectious Disease"/>
            <person name="Wu L."/>
            <person name="Ma J."/>
        </authorList>
    </citation>
    <scope>NUCLEOTIDE SEQUENCE [LARGE SCALE GENOMIC DNA]</scope>
    <source>
        <strain evidence="6">JCM 12125</strain>
    </source>
</reference>
<evidence type="ECO:0000256" key="3">
    <source>
        <dbReference type="SAM" id="Phobius"/>
    </source>
</evidence>
<dbReference type="InterPro" id="IPR052173">
    <property type="entry name" value="Beta-lactam_resp_regulator"/>
</dbReference>
<dbReference type="PANTHER" id="PTHR34978">
    <property type="entry name" value="POSSIBLE SENSOR-TRANSDUCER PROTEIN BLAR"/>
    <property type="match status" value="1"/>
</dbReference>
<keyword evidence="6" id="KW-1185">Reference proteome</keyword>
<evidence type="ECO:0000313" key="5">
    <source>
        <dbReference type="EMBL" id="MFC5342434.1"/>
    </source>
</evidence>
<protein>
    <submittedName>
        <fullName evidence="5">M56 family metallopeptidase</fullName>
    </submittedName>
</protein>
<keyword evidence="1" id="KW-0175">Coiled coil</keyword>
<comment type="caution">
    <text evidence="5">The sequence shown here is derived from an EMBL/GenBank/DDBJ whole genome shotgun (WGS) entry which is preliminary data.</text>
</comment>
<accession>A0ABW0FLR8</accession>
<organism evidence="5 6">
    <name type="scientific">Brevundimonas staleyi</name>
    <dbReference type="NCBI Taxonomy" id="74326"/>
    <lineage>
        <taxon>Bacteria</taxon>
        <taxon>Pseudomonadati</taxon>
        <taxon>Pseudomonadota</taxon>
        <taxon>Alphaproteobacteria</taxon>
        <taxon>Caulobacterales</taxon>
        <taxon>Caulobacteraceae</taxon>
        <taxon>Brevundimonas</taxon>
    </lineage>
</organism>
<dbReference type="Pfam" id="PF05569">
    <property type="entry name" value="Peptidase_M56"/>
    <property type="match status" value="1"/>
</dbReference>